<feature type="region of interest" description="Disordered" evidence="1">
    <location>
        <begin position="92"/>
        <end position="121"/>
    </location>
</feature>
<evidence type="ECO:0000256" key="1">
    <source>
        <dbReference type="SAM" id="MobiDB-lite"/>
    </source>
</evidence>
<dbReference type="GeneID" id="37070916"/>
<organism evidence="2 3">
    <name type="scientific">Aspergillus heteromorphus CBS 117.55</name>
    <dbReference type="NCBI Taxonomy" id="1448321"/>
    <lineage>
        <taxon>Eukaryota</taxon>
        <taxon>Fungi</taxon>
        <taxon>Dikarya</taxon>
        <taxon>Ascomycota</taxon>
        <taxon>Pezizomycotina</taxon>
        <taxon>Eurotiomycetes</taxon>
        <taxon>Eurotiomycetidae</taxon>
        <taxon>Eurotiales</taxon>
        <taxon>Aspergillaceae</taxon>
        <taxon>Aspergillus</taxon>
        <taxon>Aspergillus subgen. Circumdati</taxon>
    </lineage>
</organism>
<dbReference type="VEuPathDB" id="FungiDB:BO70DRAFT_72554"/>
<dbReference type="RefSeq" id="XP_025397856.1">
    <property type="nucleotide sequence ID" value="XM_025548679.1"/>
</dbReference>
<name>A0A317VT50_9EURO</name>
<comment type="caution">
    <text evidence="2">The sequence shown here is derived from an EMBL/GenBank/DDBJ whole genome shotgun (WGS) entry which is preliminary data.</text>
</comment>
<feature type="compositionally biased region" description="Basic and acidic residues" evidence="1">
    <location>
        <begin position="92"/>
        <end position="110"/>
    </location>
</feature>
<keyword evidence="3" id="KW-1185">Reference proteome</keyword>
<dbReference type="Proteomes" id="UP000247233">
    <property type="component" value="Unassembled WGS sequence"/>
</dbReference>
<protein>
    <submittedName>
        <fullName evidence="2">Uncharacterized protein</fullName>
    </submittedName>
</protein>
<evidence type="ECO:0000313" key="3">
    <source>
        <dbReference type="Proteomes" id="UP000247233"/>
    </source>
</evidence>
<feature type="region of interest" description="Disordered" evidence="1">
    <location>
        <begin position="35"/>
        <end position="74"/>
    </location>
</feature>
<dbReference type="EMBL" id="MSFL01000019">
    <property type="protein sequence ID" value="PWY77095.1"/>
    <property type="molecule type" value="Genomic_DNA"/>
</dbReference>
<feature type="compositionally biased region" description="Low complexity" evidence="1">
    <location>
        <begin position="62"/>
        <end position="74"/>
    </location>
</feature>
<gene>
    <name evidence="2" type="ORF">BO70DRAFT_72554</name>
</gene>
<proteinExistence type="predicted"/>
<accession>A0A317VT50</accession>
<sequence>MLSEQCSYHDLTSLVHSSHHPPGYTIRCPGIERSLSFSSHNPNRPHLTPPPKTRPHFRLPRSESGSSERPGSPLYLSHFFSFSFWAFMYKSDRRSRSRQRSDYSRIDGGHSRPAGSVLQPGKRLPLGEVWLETT</sequence>
<dbReference type="AlphaFoldDB" id="A0A317VT50"/>
<reference evidence="2 3" key="1">
    <citation type="submission" date="2016-12" db="EMBL/GenBank/DDBJ databases">
        <title>The genomes of Aspergillus section Nigri reveals drivers in fungal speciation.</title>
        <authorList>
            <consortium name="DOE Joint Genome Institute"/>
            <person name="Vesth T.C."/>
            <person name="Nybo J."/>
            <person name="Theobald S."/>
            <person name="Brandl J."/>
            <person name="Frisvad J.C."/>
            <person name="Nielsen K.F."/>
            <person name="Lyhne E.K."/>
            <person name="Kogle M.E."/>
            <person name="Kuo A."/>
            <person name="Riley R."/>
            <person name="Clum A."/>
            <person name="Nolan M."/>
            <person name="Lipzen A."/>
            <person name="Salamov A."/>
            <person name="Henrissat B."/>
            <person name="Wiebenga A."/>
            <person name="De Vries R.P."/>
            <person name="Grigoriev I.V."/>
            <person name="Mortensen U.H."/>
            <person name="Andersen M.R."/>
            <person name="Baker S.E."/>
        </authorList>
    </citation>
    <scope>NUCLEOTIDE SEQUENCE [LARGE SCALE GENOMIC DNA]</scope>
    <source>
        <strain evidence="2 3">CBS 117.55</strain>
    </source>
</reference>
<evidence type="ECO:0000313" key="2">
    <source>
        <dbReference type="EMBL" id="PWY77095.1"/>
    </source>
</evidence>